<comment type="caution">
    <text evidence="1">The sequence shown here is derived from an EMBL/GenBank/DDBJ whole genome shotgun (WGS) entry which is preliminary data.</text>
</comment>
<dbReference type="Pfam" id="PF05380">
    <property type="entry name" value="Peptidase_A17"/>
    <property type="match status" value="1"/>
</dbReference>
<name>A0A4Y2JMG3_ARAVE</name>
<evidence type="ECO:0000313" key="2">
    <source>
        <dbReference type="Proteomes" id="UP000499080"/>
    </source>
</evidence>
<dbReference type="EMBL" id="BGPR01003716">
    <property type="protein sequence ID" value="GBM91571.1"/>
    <property type="molecule type" value="Genomic_DNA"/>
</dbReference>
<accession>A0A4Y2JMG3</accession>
<organism evidence="1 2">
    <name type="scientific">Araneus ventricosus</name>
    <name type="common">Orbweaver spider</name>
    <name type="synonym">Epeira ventricosa</name>
    <dbReference type="NCBI Taxonomy" id="182803"/>
    <lineage>
        <taxon>Eukaryota</taxon>
        <taxon>Metazoa</taxon>
        <taxon>Ecdysozoa</taxon>
        <taxon>Arthropoda</taxon>
        <taxon>Chelicerata</taxon>
        <taxon>Arachnida</taxon>
        <taxon>Araneae</taxon>
        <taxon>Araneomorphae</taxon>
        <taxon>Entelegynae</taxon>
        <taxon>Araneoidea</taxon>
        <taxon>Araneidae</taxon>
        <taxon>Araneus</taxon>
    </lineage>
</organism>
<dbReference type="PANTHER" id="PTHR22955:SF66">
    <property type="entry name" value="INTEGRASE CATALYTIC DOMAIN-CONTAINING PROTEIN"/>
    <property type="match status" value="1"/>
</dbReference>
<reference evidence="1 2" key="1">
    <citation type="journal article" date="2019" name="Sci. Rep.">
        <title>Orb-weaving spider Araneus ventricosus genome elucidates the spidroin gene catalogue.</title>
        <authorList>
            <person name="Kono N."/>
            <person name="Nakamura H."/>
            <person name="Ohtoshi R."/>
            <person name="Moran D.A.P."/>
            <person name="Shinohara A."/>
            <person name="Yoshida Y."/>
            <person name="Fujiwara M."/>
            <person name="Mori M."/>
            <person name="Tomita M."/>
            <person name="Arakawa K."/>
        </authorList>
    </citation>
    <scope>NUCLEOTIDE SEQUENCE [LARGE SCALE GENOMIC DNA]</scope>
</reference>
<dbReference type="OrthoDB" id="6431579at2759"/>
<keyword evidence="2" id="KW-1185">Reference proteome</keyword>
<protein>
    <submittedName>
        <fullName evidence="1">Uncharacterized protein</fullName>
    </submittedName>
</protein>
<dbReference type="AlphaFoldDB" id="A0A4Y2JMG3"/>
<dbReference type="PANTHER" id="PTHR22955">
    <property type="entry name" value="RETROTRANSPOSON"/>
    <property type="match status" value="1"/>
</dbReference>
<gene>
    <name evidence="1" type="ORF">AVEN_209400_1</name>
</gene>
<sequence>MGLLWDQEMPQIMRKLFKEWCRETEKVNSVTIPRFYHFTDLCVIDIQLHSFSDASKKAYGTVVYFLVVRPDGTITTSFVTSKSRVAPLKTLSLPRLELMGALLSARLCDKVSKTLKFGKSCFFHTDSSIVYHWIQGEPARFKPFVKNSVEEILRLTEPLKWNHCPGRENPADILRRGISVKELNFGGMDHPGLDKTNSFGLKLKSRM</sequence>
<proteinExistence type="predicted"/>
<dbReference type="InterPro" id="IPR008042">
    <property type="entry name" value="Retrotrans_Pao"/>
</dbReference>
<dbReference type="Proteomes" id="UP000499080">
    <property type="component" value="Unassembled WGS sequence"/>
</dbReference>
<evidence type="ECO:0000313" key="1">
    <source>
        <dbReference type="EMBL" id="GBM91571.1"/>
    </source>
</evidence>